<protein>
    <submittedName>
        <fullName evidence="9">ABC transporter permease</fullName>
    </submittedName>
</protein>
<sequence>MMQTAEHPSSAASVSATANAFSAQRHQLALWLAALIALLLLSLTLAITLGPVRMAPQLAWQITAHEIGLQLNNLGLNFGGSGGDWTVAQQQIVWRVRLPRVLLAALAGAGLAVVGVAMQAMVRNPLADPYLLGVSSGASVGAVSVLAFGTLAFAGELALPLGAFGGALAACTTVYFLAHAHGRLLASRLILGGVAIAYCLGGVTSLIVLTADQRELANSVLTWTLGSLAGTRWDELGLPALLLLAGVVLLLTQARSLNALLAGEETAMTLGVDTTRTRRWLFVLVSLVTGVLVALTGPIGFVGLIVPHVTRMLVGAEHRSVLPVAALVGAIFLVWVDVFSRISFAPAEVPVGVITSLLGGPFFVWMLCRKNARERLSL</sequence>
<dbReference type="Pfam" id="PF01032">
    <property type="entry name" value="FecCD"/>
    <property type="match status" value="1"/>
</dbReference>
<keyword evidence="6 8" id="KW-1133">Transmembrane helix</keyword>
<dbReference type="InterPro" id="IPR000522">
    <property type="entry name" value="ABC_transptr_permease_BtuC"/>
</dbReference>
<dbReference type="PANTHER" id="PTHR30472">
    <property type="entry name" value="FERRIC ENTEROBACTIN TRANSPORT SYSTEM PERMEASE PROTEIN"/>
    <property type="match status" value="1"/>
</dbReference>
<keyword evidence="3" id="KW-0813">Transport</keyword>
<feature type="transmembrane region" description="Helical" evidence="8">
    <location>
        <begin position="157"/>
        <end position="177"/>
    </location>
</feature>
<feature type="transmembrane region" description="Helical" evidence="8">
    <location>
        <begin position="240"/>
        <end position="261"/>
    </location>
</feature>
<feature type="transmembrane region" description="Helical" evidence="8">
    <location>
        <begin position="281"/>
        <end position="309"/>
    </location>
</feature>
<dbReference type="PANTHER" id="PTHR30472:SF67">
    <property type="entry name" value="PERMEASE OF ABC TRANSPORTER-RELATED"/>
    <property type="match status" value="1"/>
</dbReference>
<evidence type="ECO:0000256" key="1">
    <source>
        <dbReference type="ARBA" id="ARBA00004651"/>
    </source>
</evidence>
<name>A0A0E3BMR0_9BURK</name>
<evidence type="ECO:0000256" key="6">
    <source>
        <dbReference type="ARBA" id="ARBA00022989"/>
    </source>
</evidence>
<evidence type="ECO:0000256" key="4">
    <source>
        <dbReference type="ARBA" id="ARBA00022475"/>
    </source>
</evidence>
<dbReference type="Gene3D" id="1.10.3470.10">
    <property type="entry name" value="ABC transporter involved in vitamin B12 uptake, BtuC"/>
    <property type="match status" value="1"/>
</dbReference>
<feature type="transmembrane region" description="Helical" evidence="8">
    <location>
        <begin position="130"/>
        <end position="151"/>
    </location>
</feature>
<keyword evidence="4" id="KW-1003">Cell membrane</keyword>
<dbReference type="InterPro" id="IPR037294">
    <property type="entry name" value="ABC_BtuC-like"/>
</dbReference>
<dbReference type="EMBL" id="AWTN01000002">
    <property type="protein sequence ID" value="KGH00337.1"/>
    <property type="molecule type" value="Genomic_DNA"/>
</dbReference>
<dbReference type="FunFam" id="1.10.3470.10:FF:000001">
    <property type="entry name" value="Vitamin B12 ABC transporter permease BtuC"/>
    <property type="match status" value="1"/>
</dbReference>
<reference evidence="9 10" key="1">
    <citation type="submission" date="2013-09" db="EMBL/GenBank/DDBJ databases">
        <title>High correlation between genotypes and phenotypes of environmental bacteria Comamonas testosteroni strains.</title>
        <authorList>
            <person name="Liu L."/>
            <person name="Zhu W."/>
            <person name="Xia X."/>
            <person name="Xu B."/>
            <person name="Luo M."/>
            <person name="Wang G."/>
        </authorList>
    </citation>
    <scope>NUCLEOTIDE SEQUENCE [LARGE SCALE GENOMIC DNA]</scope>
    <source>
        <strain evidence="9 10">JL14</strain>
    </source>
</reference>
<dbReference type="GO" id="GO:0022857">
    <property type="term" value="F:transmembrane transporter activity"/>
    <property type="evidence" value="ECO:0007669"/>
    <property type="project" value="InterPro"/>
</dbReference>
<dbReference type="RefSeq" id="WP_034377496.1">
    <property type="nucleotide sequence ID" value="NZ_AWTN01000002.1"/>
</dbReference>
<comment type="similarity">
    <text evidence="2">Belongs to the binding-protein-dependent transport system permease family. FecCD subfamily.</text>
</comment>
<comment type="caution">
    <text evidence="9">The sequence shown here is derived from an EMBL/GenBank/DDBJ whole genome shotgun (WGS) entry which is preliminary data.</text>
</comment>
<keyword evidence="7 8" id="KW-0472">Membrane</keyword>
<dbReference type="CDD" id="cd06550">
    <property type="entry name" value="TM_ABC_iron-siderophores_like"/>
    <property type="match status" value="1"/>
</dbReference>
<feature type="transmembrane region" description="Helical" evidence="8">
    <location>
        <begin position="28"/>
        <end position="50"/>
    </location>
</feature>
<feature type="transmembrane region" description="Helical" evidence="8">
    <location>
        <begin position="349"/>
        <end position="368"/>
    </location>
</feature>
<evidence type="ECO:0000256" key="3">
    <source>
        <dbReference type="ARBA" id="ARBA00022448"/>
    </source>
</evidence>
<organism evidence="9 10">
    <name type="scientific">Comamonas thiooxydans</name>
    <dbReference type="NCBI Taxonomy" id="363952"/>
    <lineage>
        <taxon>Bacteria</taxon>
        <taxon>Pseudomonadati</taxon>
        <taxon>Pseudomonadota</taxon>
        <taxon>Betaproteobacteria</taxon>
        <taxon>Burkholderiales</taxon>
        <taxon>Comamonadaceae</taxon>
        <taxon>Comamonas</taxon>
    </lineage>
</organism>
<proteinExistence type="inferred from homology"/>
<gene>
    <name evidence="9" type="ORF">P245_02940</name>
</gene>
<evidence type="ECO:0000256" key="2">
    <source>
        <dbReference type="ARBA" id="ARBA00007935"/>
    </source>
</evidence>
<feature type="transmembrane region" description="Helical" evidence="8">
    <location>
        <begin position="321"/>
        <end position="343"/>
    </location>
</feature>
<accession>A0A0E3BMR0</accession>
<evidence type="ECO:0000256" key="5">
    <source>
        <dbReference type="ARBA" id="ARBA00022692"/>
    </source>
</evidence>
<dbReference type="AlphaFoldDB" id="A0A0E3BMR0"/>
<dbReference type="Proteomes" id="UP000029567">
    <property type="component" value="Unassembled WGS sequence"/>
</dbReference>
<dbReference type="GO" id="GO:0005886">
    <property type="term" value="C:plasma membrane"/>
    <property type="evidence" value="ECO:0007669"/>
    <property type="project" value="UniProtKB-SubCell"/>
</dbReference>
<evidence type="ECO:0000256" key="7">
    <source>
        <dbReference type="ARBA" id="ARBA00023136"/>
    </source>
</evidence>
<dbReference type="GO" id="GO:0033214">
    <property type="term" value="P:siderophore-iron import into cell"/>
    <property type="evidence" value="ECO:0007669"/>
    <property type="project" value="TreeGrafter"/>
</dbReference>
<evidence type="ECO:0000313" key="10">
    <source>
        <dbReference type="Proteomes" id="UP000029567"/>
    </source>
</evidence>
<feature type="transmembrane region" description="Helical" evidence="8">
    <location>
        <begin position="189"/>
        <end position="210"/>
    </location>
</feature>
<keyword evidence="5 8" id="KW-0812">Transmembrane</keyword>
<feature type="transmembrane region" description="Helical" evidence="8">
    <location>
        <begin position="101"/>
        <end position="118"/>
    </location>
</feature>
<comment type="subcellular location">
    <subcellularLocation>
        <location evidence="1">Cell membrane</location>
        <topology evidence="1">Multi-pass membrane protein</topology>
    </subcellularLocation>
</comment>
<evidence type="ECO:0000313" key="9">
    <source>
        <dbReference type="EMBL" id="KGH00337.1"/>
    </source>
</evidence>
<evidence type="ECO:0000256" key="8">
    <source>
        <dbReference type="SAM" id="Phobius"/>
    </source>
</evidence>
<dbReference type="SUPFAM" id="SSF81345">
    <property type="entry name" value="ABC transporter involved in vitamin B12 uptake, BtuC"/>
    <property type="match status" value="1"/>
</dbReference>